<dbReference type="EMBL" id="GBRH01184799">
    <property type="protein sequence ID" value="JAE13097.1"/>
    <property type="molecule type" value="Transcribed_RNA"/>
</dbReference>
<organism evidence="1">
    <name type="scientific">Arundo donax</name>
    <name type="common">Giant reed</name>
    <name type="synonym">Donax arundinaceus</name>
    <dbReference type="NCBI Taxonomy" id="35708"/>
    <lineage>
        <taxon>Eukaryota</taxon>
        <taxon>Viridiplantae</taxon>
        <taxon>Streptophyta</taxon>
        <taxon>Embryophyta</taxon>
        <taxon>Tracheophyta</taxon>
        <taxon>Spermatophyta</taxon>
        <taxon>Magnoliopsida</taxon>
        <taxon>Liliopsida</taxon>
        <taxon>Poales</taxon>
        <taxon>Poaceae</taxon>
        <taxon>PACMAD clade</taxon>
        <taxon>Arundinoideae</taxon>
        <taxon>Arundineae</taxon>
        <taxon>Arundo</taxon>
    </lineage>
</organism>
<evidence type="ECO:0000313" key="1">
    <source>
        <dbReference type="EMBL" id="JAE13097.1"/>
    </source>
</evidence>
<dbReference type="AlphaFoldDB" id="A0A0A9FLC7"/>
<sequence>MVYEKFGSSRSSRVAWSSCMPMRFSKFEMHVGLAFRIMDVRRSPRRTFVDAKPFWTGNNLSISSSKVFCSTSDRVAVRGTVPML</sequence>
<reference evidence="1" key="1">
    <citation type="submission" date="2014-09" db="EMBL/GenBank/DDBJ databases">
        <authorList>
            <person name="Magalhaes I.L.F."/>
            <person name="Oliveira U."/>
            <person name="Santos F.R."/>
            <person name="Vidigal T.H.D.A."/>
            <person name="Brescovit A.D."/>
            <person name="Santos A.J."/>
        </authorList>
    </citation>
    <scope>NUCLEOTIDE SEQUENCE</scope>
    <source>
        <tissue evidence="1">Shoot tissue taken approximately 20 cm above the soil surface</tissue>
    </source>
</reference>
<reference evidence="1" key="2">
    <citation type="journal article" date="2015" name="Data Brief">
        <title>Shoot transcriptome of the giant reed, Arundo donax.</title>
        <authorList>
            <person name="Barrero R.A."/>
            <person name="Guerrero F.D."/>
            <person name="Moolhuijzen P."/>
            <person name="Goolsby J.A."/>
            <person name="Tidwell J."/>
            <person name="Bellgard S.E."/>
            <person name="Bellgard M.I."/>
        </authorList>
    </citation>
    <scope>NUCLEOTIDE SEQUENCE</scope>
    <source>
        <tissue evidence="1">Shoot tissue taken approximately 20 cm above the soil surface</tissue>
    </source>
</reference>
<name>A0A0A9FLC7_ARUDO</name>
<accession>A0A0A9FLC7</accession>
<proteinExistence type="predicted"/>
<protein>
    <submittedName>
        <fullName evidence="1">Uncharacterized protein</fullName>
    </submittedName>
</protein>